<dbReference type="Pfam" id="PF12096">
    <property type="entry name" value="DUF3572"/>
    <property type="match status" value="1"/>
</dbReference>
<name>A0A839Z625_9HYPH</name>
<evidence type="ECO:0000313" key="1">
    <source>
        <dbReference type="EMBL" id="MBB3771139.1"/>
    </source>
</evidence>
<organism evidence="1 2">
    <name type="scientific">Ancylobacter tetraedralis</name>
    <dbReference type="NCBI Taxonomy" id="217068"/>
    <lineage>
        <taxon>Bacteria</taxon>
        <taxon>Pseudomonadati</taxon>
        <taxon>Pseudomonadota</taxon>
        <taxon>Alphaproteobacteria</taxon>
        <taxon>Hyphomicrobiales</taxon>
        <taxon>Xanthobacteraceae</taxon>
        <taxon>Ancylobacter</taxon>
    </lineage>
</organism>
<sequence>MHSRRSKSLSTGQAAREVALGALGFLAADPERIGPFLAESGLSPADLRGIAGSTAFHVALLDFLINRQDLLIAYAGEAGIDPGHVVAAREILAHDGTNGD</sequence>
<protein>
    <recommendedName>
        <fullName evidence="3">DUF3572 family protein</fullName>
    </recommendedName>
</protein>
<dbReference type="EMBL" id="JACICD010000003">
    <property type="protein sequence ID" value="MBB3771139.1"/>
    <property type="molecule type" value="Genomic_DNA"/>
</dbReference>
<evidence type="ECO:0008006" key="3">
    <source>
        <dbReference type="Google" id="ProtNLM"/>
    </source>
</evidence>
<dbReference type="Proteomes" id="UP000533469">
    <property type="component" value="Unassembled WGS sequence"/>
</dbReference>
<dbReference type="RefSeq" id="WP_183189334.1">
    <property type="nucleotide sequence ID" value="NZ_JACICD010000003.1"/>
</dbReference>
<proteinExistence type="predicted"/>
<keyword evidence="2" id="KW-1185">Reference proteome</keyword>
<dbReference type="InterPro" id="IPR021955">
    <property type="entry name" value="DUF3572"/>
</dbReference>
<gene>
    <name evidence="1" type="ORF">FHS55_001738</name>
</gene>
<comment type="caution">
    <text evidence="1">The sequence shown here is derived from an EMBL/GenBank/DDBJ whole genome shotgun (WGS) entry which is preliminary data.</text>
</comment>
<dbReference type="AlphaFoldDB" id="A0A839Z625"/>
<accession>A0A839Z625</accession>
<reference evidence="1 2" key="1">
    <citation type="submission" date="2020-08" db="EMBL/GenBank/DDBJ databases">
        <title>Genomic Encyclopedia of Type Strains, Phase IV (KMG-IV): sequencing the most valuable type-strain genomes for metagenomic binning, comparative biology and taxonomic classification.</title>
        <authorList>
            <person name="Goeker M."/>
        </authorList>
    </citation>
    <scope>NUCLEOTIDE SEQUENCE [LARGE SCALE GENOMIC DNA]</scope>
    <source>
        <strain evidence="1 2">DSM 5895</strain>
    </source>
</reference>
<evidence type="ECO:0000313" key="2">
    <source>
        <dbReference type="Proteomes" id="UP000533469"/>
    </source>
</evidence>